<evidence type="ECO:0000313" key="1">
    <source>
        <dbReference type="EMBL" id="KAG9333537.1"/>
    </source>
</evidence>
<dbReference type="AlphaFoldDB" id="A0A8T2NAJ5"/>
<protein>
    <submittedName>
        <fullName evidence="1">Uncharacterized protein</fullName>
    </submittedName>
</protein>
<feature type="non-terminal residue" evidence="1">
    <location>
        <position position="72"/>
    </location>
</feature>
<keyword evidence="2" id="KW-1185">Reference proteome</keyword>
<accession>A0A8T2NAJ5</accession>
<gene>
    <name evidence="1" type="ORF">JZ751_011373</name>
</gene>
<organism evidence="1 2">
    <name type="scientific">Albula glossodonta</name>
    <name type="common">roundjaw bonefish</name>
    <dbReference type="NCBI Taxonomy" id="121402"/>
    <lineage>
        <taxon>Eukaryota</taxon>
        <taxon>Metazoa</taxon>
        <taxon>Chordata</taxon>
        <taxon>Craniata</taxon>
        <taxon>Vertebrata</taxon>
        <taxon>Euteleostomi</taxon>
        <taxon>Actinopterygii</taxon>
        <taxon>Neopterygii</taxon>
        <taxon>Teleostei</taxon>
        <taxon>Albuliformes</taxon>
        <taxon>Albulidae</taxon>
        <taxon>Albula</taxon>
    </lineage>
</organism>
<proteinExistence type="predicted"/>
<name>A0A8T2NAJ5_9TELE</name>
<reference evidence="1" key="1">
    <citation type="thesis" date="2021" institute="BYU ScholarsArchive" country="Provo, UT, USA">
        <title>Applications of and Algorithms for Genome Assembly and Genomic Analyses with an Emphasis on Marine Teleosts.</title>
        <authorList>
            <person name="Pickett B.D."/>
        </authorList>
    </citation>
    <scope>NUCLEOTIDE SEQUENCE</scope>
    <source>
        <strain evidence="1">HI-2016</strain>
    </source>
</reference>
<dbReference type="Proteomes" id="UP000824540">
    <property type="component" value="Unassembled WGS sequence"/>
</dbReference>
<dbReference type="EMBL" id="JAFBMS010000192">
    <property type="protein sequence ID" value="KAG9333537.1"/>
    <property type="molecule type" value="Genomic_DNA"/>
</dbReference>
<evidence type="ECO:0000313" key="2">
    <source>
        <dbReference type="Proteomes" id="UP000824540"/>
    </source>
</evidence>
<comment type="caution">
    <text evidence="1">The sequence shown here is derived from an EMBL/GenBank/DDBJ whole genome shotgun (WGS) entry which is preliminary data.</text>
</comment>
<sequence length="72" mass="8001">MASNSIFDSFSTYSTSLLRASGWDESKQKWLALPQENASHPVHLERRSRLFHSSQGAECFGEGGSWRAGVGR</sequence>